<evidence type="ECO:0000256" key="7">
    <source>
        <dbReference type="ARBA" id="ARBA00023316"/>
    </source>
</evidence>
<accession>A5CYB0</accession>
<evidence type="ECO:0000259" key="9">
    <source>
        <dbReference type="Pfam" id="PF01471"/>
    </source>
</evidence>
<dbReference type="Pfam" id="PF01471">
    <property type="entry name" value="PG_binding_1"/>
    <property type="match status" value="1"/>
</dbReference>
<evidence type="ECO:0000256" key="4">
    <source>
        <dbReference type="ARBA" id="ARBA00022729"/>
    </source>
</evidence>
<dbReference type="AlphaFoldDB" id="A5CYB0"/>
<evidence type="ECO:0000256" key="1">
    <source>
        <dbReference type="ARBA" id="ARBA00007010"/>
    </source>
</evidence>
<evidence type="ECO:0000256" key="8">
    <source>
        <dbReference type="NCBIfam" id="TIGR02869"/>
    </source>
</evidence>
<comment type="similarity">
    <text evidence="1">Belongs to the SleB family.</text>
</comment>
<keyword evidence="5" id="KW-0378">Hydrolase</keyword>
<evidence type="ECO:0000256" key="2">
    <source>
        <dbReference type="ARBA" id="ARBA00018364"/>
    </source>
</evidence>
<evidence type="ECO:0000259" key="10">
    <source>
        <dbReference type="Pfam" id="PF07486"/>
    </source>
</evidence>
<dbReference type="eggNOG" id="COG3773">
    <property type="taxonomic scope" value="Bacteria"/>
</dbReference>
<dbReference type="InterPro" id="IPR014224">
    <property type="entry name" value="Spore_cortex_SleB"/>
</dbReference>
<protein>
    <recommendedName>
        <fullName evidence="2 8">Spore cortex-lytic enzyme</fullName>
    </recommendedName>
</protein>
<keyword evidence="7" id="KW-0961">Cell wall biogenesis/degradation</keyword>
<dbReference type="GO" id="GO:0009847">
    <property type="term" value="P:spore germination"/>
    <property type="evidence" value="ECO:0007669"/>
    <property type="project" value="UniProtKB-UniRule"/>
</dbReference>
<evidence type="ECO:0000313" key="11">
    <source>
        <dbReference type="EMBL" id="BAF61034.1"/>
    </source>
</evidence>
<dbReference type="SUPFAM" id="SSF47090">
    <property type="entry name" value="PGBD-like"/>
    <property type="match status" value="1"/>
</dbReference>
<organism evidence="11 12">
    <name type="scientific">Pelotomaculum thermopropionicum (strain DSM 13744 / JCM 10971 / SI)</name>
    <dbReference type="NCBI Taxonomy" id="370438"/>
    <lineage>
        <taxon>Bacteria</taxon>
        <taxon>Bacillati</taxon>
        <taxon>Bacillota</taxon>
        <taxon>Clostridia</taxon>
        <taxon>Eubacteriales</taxon>
        <taxon>Desulfotomaculaceae</taxon>
        <taxon>Pelotomaculum</taxon>
    </lineage>
</organism>
<dbReference type="Gene3D" id="1.10.10.2520">
    <property type="entry name" value="Cell wall hydrolase SleB, domain 1"/>
    <property type="match status" value="1"/>
</dbReference>
<dbReference type="InterPro" id="IPR002477">
    <property type="entry name" value="Peptidoglycan-bd-like"/>
</dbReference>
<dbReference type="InterPro" id="IPR011105">
    <property type="entry name" value="Cell_wall_hydrolase_SleB"/>
</dbReference>
<proteinExistence type="inferred from homology"/>
<dbReference type="GO" id="GO:0030435">
    <property type="term" value="P:sporulation resulting in formation of a cellular spore"/>
    <property type="evidence" value="ECO:0007669"/>
    <property type="project" value="UniProtKB-KW"/>
</dbReference>
<dbReference type="KEGG" id="pth:PTH_2853"/>
<dbReference type="InterPro" id="IPR036366">
    <property type="entry name" value="PGBDSf"/>
</dbReference>
<dbReference type="eggNOG" id="COG3409">
    <property type="taxonomic scope" value="Bacteria"/>
</dbReference>
<feature type="domain" description="Peptidoglycan binding-like" evidence="9">
    <location>
        <begin position="79"/>
        <end position="135"/>
    </location>
</feature>
<evidence type="ECO:0000313" key="12">
    <source>
        <dbReference type="Proteomes" id="UP000006556"/>
    </source>
</evidence>
<evidence type="ECO:0000256" key="3">
    <source>
        <dbReference type="ARBA" id="ARBA00022544"/>
    </source>
</evidence>
<dbReference type="GO" id="GO:0016787">
    <property type="term" value="F:hydrolase activity"/>
    <property type="evidence" value="ECO:0007669"/>
    <property type="project" value="UniProtKB-KW"/>
</dbReference>
<dbReference type="STRING" id="370438.PTH_2853"/>
<dbReference type="HOGENOM" id="CLU_053345_0_0_9"/>
<dbReference type="EMBL" id="AP009389">
    <property type="protein sequence ID" value="BAF61034.1"/>
    <property type="molecule type" value="Genomic_DNA"/>
</dbReference>
<evidence type="ECO:0000256" key="6">
    <source>
        <dbReference type="ARBA" id="ARBA00022969"/>
    </source>
</evidence>
<dbReference type="Pfam" id="PF07486">
    <property type="entry name" value="Hydrolase_2"/>
    <property type="match status" value="1"/>
</dbReference>
<reference evidence="12" key="1">
    <citation type="journal article" date="2008" name="Genome Res.">
        <title>The genome of Pelotomaculum thermopropionicum reveals niche-associated evolution in anaerobic microbiota.</title>
        <authorList>
            <person name="Kosaka T."/>
            <person name="Kato S."/>
            <person name="Shimoyama T."/>
            <person name="Ishii S."/>
            <person name="Abe T."/>
            <person name="Watanabe K."/>
        </authorList>
    </citation>
    <scope>NUCLEOTIDE SEQUENCE [LARGE SCALE GENOMIC DNA]</scope>
    <source>
        <strain evidence="12">DSM 13744 / JCM 10971 / SI</strain>
    </source>
</reference>
<keyword evidence="6" id="KW-0749">Sporulation</keyword>
<sequence>MSTAWAGVKEPRLFLHNTLVFKKKYNKNQGVEFISGKSPLFKKAFVFGIACLLAVLSGGSSFCGKQAAAQNPVLYWGTSGDDVYRVQQRLSQWGYYTGPLDGFYGYETFRAVQDFQINNGLPPDGVVGQATWDALGLSVPEAAPAVSRGAATDRGDIALLAQVIEGEAADEPLLGKVAVGAVILNRTRSASFPRTISGVIFQEHAFESIANGQAYRPVSQESLRAAEMAMSGYDPTGGAVFFWNPAKPVNPWIWSRNVITQIGNHVFAR</sequence>
<dbReference type="GO" id="GO:0071555">
    <property type="term" value="P:cell wall organization"/>
    <property type="evidence" value="ECO:0007669"/>
    <property type="project" value="UniProtKB-KW"/>
</dbReference>
<dbReference type="Proteomes" id="UP000006556">
    <property type="component" value="Chromosome"/>
</dbReference>
<name>A5CYB0_PELTS</name>
<gene>
    <name evidence="11" type="ordered locus">PTH_2853</name>
</gene>
<evidence type="ECO:0000256" key="5">
    <source>
        <dbReference type="ARBA" id="ARBA00022801"/>
    </source>
</evidence>
<keyword evidence="3" id="KW-0309">Germination</keyword>
<dbReference type="NCBIfam" id="TIGR02869">
    <property type="entry name" value="spore_SleB"/>
    <property type="match status" value="1"/>
</dbReference>
<dbReference type="Gene3D" id="6.20.240.60">
    <property type="match status" value="1"/>
</dbReference>
<keyword evidence="12" id="KW-1185">Reference proteome</keyword>
<dbReference type="Gene3D" id="1.10.101.10">
    <property type="entry name" value="PGBD-like superfamily/PGBD"/>
    <property type="match status" value="1"/>
</dbReference>
<dbReference type="InterPro" id="IPR036365">
    <property type="entry name" value="PGBD-like_sf"/>
</dbReference>
<keyword evidence="4" id="KW-0732">Signal</keyword>
<feature type="domain" description="Cell wall hydrolase SleB" evidence="10">
    <location>
        <begin position="171"/>
        <end position="268"/>
    </location>
</feature>
<dbReference type="InterPro" id="IPR042047">
    <property type="entry name" value="SleB_dom1"/>
</dbReference>